<organism evidence="2 3">
    <name type="scientific">Escherichia phage Skarpretter</name>
    <dbReference type="NCBI Taxonomy" id="2488654"/>
    <lineage>
        <taxon>Viruses</taxon>
        <taxon>Duplodnaviria</taxon>
        <taxon>Heunggongvirae</taxon>
        <taxon>Uroviricota</taxon>
        <taxon>Caudoviricetes</taxon>
        <taxon>Skarprettervirus</taxon>
        <taxon>Skarprettervirus skarpretter</taxon>
    </lineage>
</organism>
<protein>
    <submittedName>
        <fullName evidence="2">Large terminase subunit</fullName>
    </submittedName>
</protein>
<dbReference type="InterPro" id="IPR052380">
    <property type="entry name" value="Viral_DNA_packaging_terminase"/>
</dbReference>
<reference evidence="3" key="1">
    <citation type="submission" date="2018-10" db="EMBL/GenBank/DDBJ databases">
        <authorList>
            <person name="Olsen N.S."/>
            <person name="Kot W."/>
            <person name="Hansen L.H."/>
        </authorList>
    </citation>
    <scope>NUCLEOTIDE SEQUENCE [LARGE SCALE GENOMIC DNA]</scope>
</reference>
<keyword evidence="3" id="KW-1185">Reference proteome</keyword>
<dbReference type="InterPro" id="IPR027417">
    <property type="entry name" value="P-loop_NTPase"/>
</dbReference>
<dbReference type="Pfam" id="PF04466">
    <property type="entry name" value="Terminase_3"/>
    <property type="match status" value="1"/>
</dbReference>
<dbReference type="SMR" id="A0A3G8F5H0"/>
<proteinExistence type="predicted"/>
<evidence type="ECO:0000313" key="3">
    <source>
        <dbReference type="Proteomes" id="UP000279721"/>
    </source>
</evidence>
<evidence type="ECO:0000313" key="2">
    <source>
        <dbReference type="EMBL" id="AZF88669.1"/>
    </source>
</evidence>
<dbReference type="RefSeq" id="YP_009816902.1">
    <property type="nucleotide sequence ID" value="NC_048112.1"/>
</dbReference>
<accession>A0A3G8F5H0</accession>
<dbReference type="EMBL" id="MK105855">
    <property type="protein sequence ID" value="AZF88669.1"/>
    <property type="molecule type" value="Genomic_DNA"/>
</dbReference>
<dbReference type="KEGG" id="vg:55008214"/>
<sequence length="546" mass="61031">MGRNLKQIMQRMATAEAKARHISTYTRTVYGIYRPGANGLPEHVKNITKKGHRWVETDKPHHVTIPEVLEPLLTRPKRFNIVIGGRGSGKSDSTGMILNGDVNDDAVKVMNLREFQTAIKYSVHPLLSQMIERAGYDGFEVMKDEIRHVNGGLHVFKGMARDPDGVKSSYGFKRFWGEEAQTFSEESLRKLTPTMREEGGYMIFTANPGSSEDPFSKRFIVPFTDALDKDGIYEDDLHLVIKVNYDKNPWFPASLRAEMEYDFKTLSRALFDHIWKGAFNDSVPDAIIPAEWFDAAIDAHKRIGFKPSGMKIGALDPADVGEDNKAFIVRHGSVVTRGLSWLEGDANDAADVAIAESKAAHVDALMWDRAGLGAGLRRQLTDAYANTPVMVEGYNAGDGVKFPDAPVELDKWLNNPTEGKNASSNSDVFANRGSQDIYLLRRRFEKTAQVIAALDKGETLYINPDELISLDSDGIGEYMSKLRAELCRIPRIYNANGKFSRMPKPQMRTKLKIKSPGMADSLIMTMQPPQKVIKPDYSGYNVPSNY</sequence>
<dbReference type="PANTHER" id="PTHR39184">
    <property type="match status" value="1"/>
</dbReference>
<feature type="domain" description="Phage terminase large subunit N-terminal" evidence="1">
    <location>
        <begin position="77"/>
        <end position="260"/>
    </location>
</feature>
<name>A0A3G8F5H0_9CAUD</name>
<evidence type="ECO:0000259" key="1">
    <source>
        <dbReference type="Pfam" id="PF04466"/>
    </source>
</evidence>
<dbReference type="GeneID" id="55008214"/>
<dbReference type="Gene3D" id="3.40.50.300">
    <property type="entry name" value="P-loop containing nucleotide triphosphate hydrolases"/>
    <property type="match status" value="1"/>
</dbReference>
<dbReference type="PANTHER" id="PTHR39184:SF1">
    <property type="entry name" value="PBSX PHAGE TERMINASE LARGE SUBUNIT"/>
    <property type="match status" value="1"/>
</dbReference>
<dbReference type="Proteomes" id="UP000279721">
    <property type="component" value="Segment"/>
</dbReference>
<dbReference type="InterPro" id="IPR035412">
    <property type="entry name" value="Terminase_L_N"/>
</dbReference>
<dbReference type="Gene3D" id="3.30.420.240">
    <property type="match status" value="1"/>
</dbReference>